<dbReference type="Gene3D" id="3.40.630.40">
    <property type="entry name" value="Zn-dependent exopeptidases"/>
    <property type="match status" value="1"/>
</dbReference>
<feature type="region of interest" description="Disordered" evidence="1">
    <location>
        <begin position="1"/>
        <end position="22"/>
    </location>
</feature>
<dbReference type="Pfam" id="PF01476">
    <property type="entry name" value="LysM"/>
    <property type="match status" value="2"/>
</dbReference>
<protein>
    <submittedName>
        <fullName evidence="3">LysM peptidoglycan-binding domain-containing protein</fullName>
    </submittedName>
</protein>
<evidence type="ECO:0000313" key="3">
    <source>
        <dbReference type="EMBL" id="MBS3681792.1"/>
    </source>
</evidence>
<dbReference type="Pfam" id="PF01520">
    <property type="entry name" value="Amidase_3"/>
    <property type="match status" value="1"/>
</dbReference>
<dbReference type="InterPro" id="IPR036779">
    <property type="entry name" value="LysM_dom_sf"/>
</dbReference>
<name>A0ABS5MHH8_9BACI</name>
<keyword evidence="4" id="KW-1185">Reference proteome</keyword>
<dbReference type="RefSeq" id="WP_211742473.1">
    <property type="nucleotide sequence ID" value="NZ_JAGXBY010000006.1"/>
</dbReference>
<dbReference type="CDD" id="cd02696">
    <property type="entry name" value="MurNAc-LAA"/>
    <property type="match status" value="1"/>
</dbReference>
<dbReference type="PANTHER" id="PTHR33734:SF22">
    <property type="entry name" value="MEMBRANE-BOUND LYTIC MUREIN TRANSGLYCOSYLASE D"/>
    <property type="match status" value="1"/>
</dbReference>
<feature type="domain" description="LysM" evidence="2">
    <location>
        <begin position="192"/>
        <end position="235"/>
    </location>
</feature>
<sequence length="284" mass="31103">MAKIALDAGHGMNTPGKRTPDGEREWYFNNKVVVAATRYLNEYENAIIIRLDDPTGNTDVSLTARTNKANSEGADILVSYHHNANTGQWGTWTGTETYHYPGSSTGLALARKIHPAIVGAMGLRDRGIKSENFHMLRESNMPAILIEGGFMDSTIDIVKMRDDIVMDRTGKALADAIASHFGLRRNDNGGTNTYTVQPGDTLWSIAQAHNMTVQQLKDLNSLTGDTIYPGQVLIVSGGVVYHIVQSGETLWGIAQQYNTTVEAIKSLNGMTSDVIRPGDRLRVR</sequence>
<accession>A0ABS5MHH8</accession>
<dbReference type="Gene3D" id="3.10.350.10">
    <property type="entry name" value="LysM domain"/>
    <property type="match status" value="2"/>
</dbReference>
<dbReference type="InterPro" id="IPR018392">
    <property type="entry name" value="LysM"/>
</dbReference>
<feature type="domain" description="LysM" evidence="2">
    <location>
        <begin position="240"/>
        <end position="283"/>
    </location>
</feature>
<dbReference type="PROSITE" id="PS51782">
    <property type="entry name" value="LYSM"/>
    <property type="match status" value="2"/>
</dbReference>
<evidence type="ECO:0000259" key="2">
    <source>
        <dbReference type="PROSITE" id="PS51782"/>
    </source>
</evidence>
<dbReference type="SUPFAM" id="SSF54106">
    <property type="entry name" value="LysM domain"/>
    <property type="match status" value="2"/>
</dbReference>
<dbReference type="EMBL" id="JAGXBY010000006">
    <property type="protein sequence ID" value="MBS3681792.1"/>
    <property type="molecule type" value="Genomic_DNA"/>
</dbReference>
<gene>
    <name evidence="3" type="ORF">KGF86_16480</name>
</gene>
<dbReference type="CDD" id="cd00118">
    <property type="entry name" value="LysM"/>
    <property type="match status" value="2"/>
</dbReference>
<organism evidence="3 4">
    <name type="scientific">Ornithinibacillus massiliensis</name>
    <dbReference type="NCBI Taxonomy" id="1944633"/>
    <lineage>
        <taxon>Bacteria</taxon>
        <taxon>Bacillati</taxon>
        <taxon>Bacillota</taxon>
        <taxon>Bacilli</taxon>
        <taxon>Bacillales</taxon>
        <taxon>Bacillaceae</taxon>
        <taxon>Ornithinibacillus</taxon>
    </lineage>
</organism>
<evidence type="ECO:0000313" key="4">
    <source>
        <dbReference type="Proteomes" id="UP000681870"/>
    </source>
</evidence>
<dbReference type="Proteomes" id="UP000681870">
    <property type="component" value="Unassembled WGS sequence"/>
</dbReference>
<comment type="caution">
    <text evidence="3">The sequence shown here is derived from an EMBL/GenBank/DDBJ whole genome shotgun (WGS) entry which is preliminary data.</text>
</comment>
<dbReference type="SMART" id="SM00257">
    <property type="entry name" value="LysM"/>
    <property type="match status" value="2"/>
</dbReference>
<proteinExistence type="predicted"/>
<dbReference type="PANTHER" id="PTHR33734">
    <property type="entry name" value="LYSM DOMAIN-CONTAINING GPI-ANCHORED PROTEIN 2"/>
    <property type="match status" value="1"/>
</dbReference>
<dbReference type="SMART" id="SM00646">
    <property type="entry name" value="Ami_3"/>
    <property type="match status" value="1"/>
</dbReference>
<evidence type="ECO:0000256" key="1">
    <source>
        <dbReference type="SAM" id="MobiDB-lite"/>
    </source>
</evidence>
<reference evidence="3 4" key="1">
    <citation type="submission" date="2021-05" db="EMBL/GenBank/DDBJ databases">
        <title>Ornithinibacillus massiliensis sp. nov.</title>
        <authorList>
            <person name="Iwaza R."/>
            <person name="Lagier J.-C."/>
            <person name="Raoult D."/>
        </authorList>
    </citation>
    <scope>NUCLEOTIDE SEQUENCE [LARGE SCALE GENOMIC DNA]</scope>
    <source>
        <strain evidence="3 4">Marseille-P3601</strain>
    </source>
</reference>
<dbReference type="SUPFAM" id="SSF53187">
    <property type="entry name" value="Zn-dependent exopeptidases"/>
    <property type="match status" value="1"/>
</dbReference>
<dbReference type="InterPro" id="IPR002508">
    <property type="entry name" value="MurNAc-LAA_cat"/>
</dbReference>